<evidence type="ECO:0000313" key="1">
    <source>
        <dbReference type="EMBL" id="VAX39321.1"/>
    </source>
</evidence>
<organism evidence="1">
    <name type="scientific">hydrothermal vent metagenome</name>
    <dbReference type="NCBI Taxonomy" id="652676"/>
    <lineage>
        <taxon>unclassified sequences</taxon>
        <taxon>metagenomes</taxon>
        <taxon>ecological metagenomes</taxon>
    </lineage>
</organism>
<dbReference type="EMBL" id="UOGK01000221">
    <property type="protein sequence ID" value="VAX39321.1"/>
    <property type="molecule type" value="Genomic_DNA"/>
</dbReference>
<gene>
    <name evidence="1" type="ORF">MNBD_PLANCTO03-1918</name>
</gene>
<sequence>MAATVVLVGGVVWLVVAVGWVQMAGG</sequence>
<accession>A0A3B1DK84</accession>
<protein>
    <submittedName>
        <fullName evidence="1">Uncharacterized protein</fullName>
    </submittedName>
</protein>
<reference evidence="1" key="1">
    <citation type="submission" date="2018-06" db="EMBL/GenBank/DDBJ databases">
        <authorList>
            <person name="Zhirakovskaya E."/>
        </authorList>
    </citation>
    <scope>NUCLEOTIDE SEQUENCE</scope>
</reference>
<name>A0A3B1DK84_9ZZZZ</name>
<proteinExistence type="predicted"/>
<dbReference type="AlphaFoldDB" id="A0A3B1DK84"/>